<feature type="compositionally biased region" description="Low complexity" evidence="1">
    <location>
        <begin position="1210"/>
        <end position="1220"/>
    </location>
</feature>
<keyword evidence="2" id="KW-0812">Transmembrane</keyword>
<evidence type="ECO:0000313" key="5">
    <source>
        <dbReference type="Proteomes" id="UP000483820"/>
    </source>
</evidence>
<evidence type="ECO:0000259" key="3">
    <source>
        <dbReference type="PROSITE" id="PS50055"/>
    </source>
</evidence>
<dbReference type="Pfam" id="PF00102">
    <property type="entry name" value="Y_phosphatase"/>
    <property type="match status" value="1"/>
</dbReference>
<dbReference type="SMART" id="SM00453">
    <property type="entry name" value="WSN"/>
    <property type="match status" value="1"/>
</dbReference>
<feature type="region of interest" description="Disordered" evidence="1">
    <location>
        <begin position="1192"/>
        <end position="1240"/>
    </location>
</feature>
<comment type="caution">
    <text evidence="4">The sequence shown here is derived from an EMBL/GenBank/DDBJ whole genome shotgun (WGS) entry which is preliminary data.</text>
</comment>
<dbReference type="CTD" id="78773498"/>
<dbReference type="EMBL" id="WUAV01000001">
    <property type="protein sequence ID" value="KAF1771247.1"/>
    <property type="molecule type" value="Genomic_DNA"/>
</dbReference>
<dbReference type="InterPro" id="IPR000242">
    <property type="entry name" value="PTP_cat"/>
</dbReference>
<reference evidence="4 5" key="1">
    <citation type="submission" date="2019-12" db="EMBL/GenBank/DDBJ databases">
        <title>Chromosome-level assembly of the Caenorhabditis remanei genome.</title>
        <authorList>
            <person name="Teterina A.A."/>
            <person name="Willis J.H."/>
            <person name="Phillips P.C."/>
        </authorList>
    </citation>
    <scope>NUCLEOTIDE SEQUENCE [LARGE SCALE GENOMIC DNA]</scope>
    <source>
        <strain evidence="4 5">PX506</strain>
        <tissue evidence="4">Whole organism</tissue>
    </source>
</reference>
<dbReference type="SUPFAM" id="SSF52799">
    <property type="entry name" value="(Phosphotyrosine protein) phosphatases II"/>
    <property type="match status" value="1"/>
</dbReference>
<dbReference type="SMART" id="SM00404">
    <property type="entry name" value="PTPc_motif"/>
    <property type="match status" value="1"/>
</dbReference>
<evidence type="ECO:0000256" key="2">
    <source>
        <dbReference type="SAM" id="Phobius"/>
    </source>
</evidence>
<dbReference type="SMART" id="SM00194">
    <property type="entry name" value="PTPc"/>
    <property type="match status" value="1"/>
</dbReference>
<dbReference type="InterPro" id="IPR029021">
    <property type="entry name" value="Prot-tyrosine_phosphatase-like"/>
</dbReference>
<gene>
    <name evidence="4" type="ORF">GCK72_003073</name>
</gene>
<dbReference type="Proteomes" id="UP000483820">
    <property type="component" value="Chromosome I"/>
</dbReference>
<dbReference type="PROSITE" id="PS50055">
    <property type="entry name" value="TYR_PHOSPHATASE_PTP"/>
    <property type="match status" value="1"/>
</dbReference>
<keyword evidence="2" id="KW-0472">Membrane</keyword>
<dbReference type="PANTHER" id="PTHR32525:SF0">
    <property type="entry name" value="DOMAIN OF UNKNOWN FUNCTION WSN DOMAIN-CONTAINING PROTEIN-RELATED"/>
    <property type="match status" value="1"/>
</dbReference>
<dbReference type="GeneID" id="78773498"/>
<proteinExistence type="predicted"/>
<dbReference type="Gene3D" id="3.90.190.10">
    <property type="entry name" value="Protein tyrosine phosphatase superfamily"/>
    <property type="match status" value="1"/>
</dbReference>
<dbReference type="AlphaFoldDB" id="A0A6A5HXK4"/>
<feature type="compositionally biased region" description="Basic and acidic residues" evidence="1">
    <location>
        <begin position="1192"/>
        <end position="1209"/>
    </location>
</feature>
<dbReference type="RefSeq" id="XP_053592439.1">
    <property type="nucleotide sequence ID" value="XM_053723794.1"/>
</dbReference>
<feature type="transmembrane region" description="Helical" evidence="2">
    <location>
        <begin position="813"/>
        <end position="831"/>
    </location>
</feature>
<dbReference type="InterPro" id="IPR003125">
    <property type="entry name" value="WSN"/>
</dbReference>
<keyword evidence="2" id="KW-1133">Transmembrane helix</keyword>
<sequence>MDRILFRMEIKMRSTAILVHPRIVTDSKETPVAKNLKTHVTNLKKVARVTNGIYLLRELIAGSIDSDELISEILRFGDVKPSKISEIVLPDVQSAVNDMKSLSDQLAASENAKKVERAFEGLKEILNEVDGIGNLTEWTDEKEHFGKEIDRLAKDGLNITDVGSINSACFDWRTNYQQLKGNTVSTKDIQETVRLLKKMKDASMNLNNSPIFWKFSNFSFATDGISPILKAEKGVAMYRSHVDFLHIDASDGSLYTNETELMSKKLSSMVDRLTDIKTVSSLMISRGRPKRQLQHTFGLPDGASDLSFISSDIVDSWIAKVVKSESLKIALTHLDGLTSISKSVDDSLGSDFGGIIDFLSHLDLMSEVSKEVDAAKTGVSQGYNCSLIAGPPIANDSIQIFKNAVDEIDKKLLELNTERDELLKYVKSSGIIGICDDILAICNKTKADGSNVQEVVNEIKGYKNLDVMAGHIKQLYDLTHSIIGLNKVQNDATTVNSSIDSLNKYHKEISKTYSDYFKCLQDRDQLSLVIKAIEGLKRIRNWKQDSKYSKTLMDGFNVVQKVVGIKDGLNEMKRSIEGLVDLKTPETDALKDFPEASTHLEVIGKAVQGLTGMRDALNEKDDMMKFSKSIEVVERKKNEATDVASLDELVKLHADIQNMFDSLSDFEGTLSWFADSDSLAEQSDIFSNAKKVSGITGNFSSMGKAVEELKSVVNGSDLTSLKEVEEGLKMMDTLELDFAGFHKSFDDSKNSLTALDLFFAKTQKKFEPTTPIPAQRPTFDLETSTEGIEDSGAQLGAEKDEKDSEKSDDLTKVYIGVGALCFVAFVIFLLYKFKRPWLKAKCPCLCWKKDKLPSPQPRRPKPSKPEEFLKIFVDYLMEQFNEIRVAKKASDEDITFFTYEFYKTSLEAHKVTVDETKIMPLVLTDCRGDTRLIRGHFPFLNGTMERFPNTFIHANFLVFPTKRKWLLTLAPQKAAEAIPESDGKKAVDKKNSTIGKFWWLAKQFNSQHVAQLCKLDEANEIQCDQYYPLKVDEEFTDGCLTLKCTHMRTDYKGQLEVRTITATFTNEPPFTVTHYVFTRWADPTYPSSLDPLIAIYRALNKDTGTPIVLCSDGYKRTGMFALGAYMADYVRKHRTIDFKKCYQSVASLRLGAIPFMTDYAFSGRLCLEMLADEATTTSALRNDYNKLRDGWDRIDEEHEKRNPKKEAKSESTTQKTSTTQKSKKDGNDEEYLDDPTIRSR</sequence>
<name>A0A6A5HXK4_CAERE</name>
<evidence type="ECO:0000256" key="1">
    <source>
        <dbReference type="SAM" id="MobiDB-lite"/>
    </source>
</evidence>
<feature type="domain" description="Tyrosine-protein phosphatase" evidence="3">
    <location>
        <begin position="876"/>
        <end position="1169"/>
    </location>
</feature>
<dbReference type="KEGG" id="crq:GCK72_003073"/>
<dbReference type="PANTHER" id="PTHR32525">
    <property type="entry name" value="PROTEIN-TYROSINE-PHOSPHATASE"/>
    <property type="match status" value="1"/>
</dbReference>
<dbReference type="GO" id="GO:0004725">
    <property type="term" value="F:protein tyrosine phosphatase activity"/>
    <property type="evidence" value="ECO:0007669"/>
    <property type="project" value="InterPro"/>
</dbReference>
<evidence type="ECO:0000313" key="4">
    <source>
        <dbReference type="EMBL" id="KAF1771247.1"/>
    </source>
</evidence>
<dbReference type="CDD" id="cd00047">
    <property type="entry name" value="PTPc"/>
    <property type="match status" value="1"/>
</dbReference>
<organism evidence="4 5">
    <name type="scientific">Caenorhabditis remanei</name>
    <name type="common">Caenorhabditis vulgaris</name>
    <dbReference type="NCBI Taxonomy" id="31234"/>
    <lineage>
        <taxon>Eukaryota</taxon>
        <taxon>Metazoa</taxon>
        <taxon>Ecdysozoa</taxon>
        <taxon>Nematoda</taxon>
        <taxon>Chromadorea</taxon>
        <taxon>Rhabditida</taxon>
        <taxon>Rhabditina</taxon>
        <taxon>Rhabditomorpha</taxon>
        <taxon>Rhabditoidea</taxon>
        <taxon>Rhabditidae</taxon>
        <taxon>Peloderinae</taxon>
        <taxon>Caenorhabditis</taxon>
    </lineage>
</organism>
<dbReference type="Pfam" id="PF02206">
    <property type="entry name" value="WSN"/>
    <property type="match status" value="1"/>
</dbReference>
<protein>
    <recommendedName>
        <fullName evidence="3">Tyrosine-protein phosphatase domain-containing protein</fullName>
    </recommendedName>
</protein>
<accession>A0A6A5HXK4</accession>
<feature type="region of interest" description="Disordered" evidence="1">
    <location>
        <begin position="768"/>
        <end position="804"/>
    </location>
</feature>
<dbReference type="InterPro" id="IPR003595">
    <property type="entry name" value="Tyr_Pase_cat"/>
</dbReference>